<dbReference type="InterPro" id="IPR027417">
    <property type="entry name" value="P-loop_NTPase"/>
</dbReference>
<gene>
    <name evidence="3" type="ORF">SEA_AVOCADO_2</name>
</gene>
<dbReference type="PROSITE" id="PS51192">
    <property type="entry name" value="HELICASE_ATP_BIND_1"/>
    <property type="match status" value="1"/>
</dbReference>
<dbReference type="Proteomes" id="UP000224104">
    <property type="component" value="Genome"/>
</dbReference>
<proteinExistence type="predicted"/>
<keyword evidence="4" id="KW-1185">Reference proteome</keyword>
<evidence type="ECO:0000313" key="4">
    <source>
        <dbReference type="Proteomes" id="UP000224104"/>
    </source>
</evidence>
<organism evidence="3 4">
    <name type="scientific">Mycobacterium phage Avocado</name>
    <dbReference type="NCBI Taxonomy" id="2024302"/>
    <lineage>
        <taxon>Viruses</taxon>
        <taxon>Duplodnaviria</taxon>
        <taxon>Heunggongvirae</taxon>
        <taxon>Uroviricota</taxon>
        <taxon>Caudoviricetes</taxon>
        <taxon>Gclasvirinae</taxon>
        <taxon>Avocadovirus</taxon>
        <taxon>Avocadovirus avocado</taxon>
    </lineage>
</organism>
<feature type="region of interest" description="Disordered" evidence="1">
    <location>
        <begin position="1"/>
        <end position="43"/>
    </location>
</feature>
<evidence type="ECO:0000313" key="3">
    <source>
        <dbReference type="EMBL" id="ASR77204.1"/>
    </source>
</evidence>
<dbReference type="EMBL" id="MF141540">
    <property type="protein sequence ID" value="ASR77204.1"/>
    <property type="molecule type" value="Genomic_DNA"/>
</dbReference>
<reference evidence="3 4" key="1">
    <citation type="submission" date="2017-05" db="EMBL/GenBank/DDBJ databases">
        <authorList>
            <person name="Butela K.A."/>
            <person name="Hudson L."/>
            <person name="Clayton A.L."/>
            <person name="Cole J.H."/>
            <person name="Evancho G.L."/>
            <person name="Galassi L.C."/>
            <person name="Harvey A.K."/>
            <person name="Haubrick H.C."/>
            <person name="Henry M."/>
            <person name="Heslop K.L."/>
            <person name="Hughes P.M."/>
            <person name="Iezzi J."/>
            <person name="Jones J.C."/>
            <person name="Kolawole F.O."/>
            <person name="Loucks E.J."/>
            <person name="McCready J.R."/>
            <person name="McGowan S.M."/>
            <person name="Minear S.E."/>
            <person name="Poole Y.A."/>
            <person name="Reese R.J."/>
            <person name="Romagnoli K.M."/>
            <person name="Schell I.N."/>
            <person name="Sudadi S."/>
            <person name="Sutherin B.R."/>
            <person name="Edgington N.P."/>
            <person name="Garlena R.A."/>
            <person name="Russell D.A."/>
            <person name="Pope W.H."/>
            <person name="Jacobs-Sera D."/>
            <person name="Hendrix R.W."/>
            <person name="Hatfull G.F."/>
        </authorList>
    </citation>
    <scope>NUCLEOTIDE SEQUENCE [LARGE SCALE GENOMIC DNA]</scope>
</reference>
<feature type="domain" description="Helicase ATP-binding" evidence="2">
    <location>
        <begin position="108"/>
        <end position="256"/>
    </location>
</feature>
<feature type="compositionally biased region" description="Polar residues" evidence="1">
    <location>
        <begin position="1"/>
        <end position="13"/>
    </location>
</feature>
<sequence length="527" mass="57716">MSPGTRTRSNRPTATPKKGRPTPKQQRPMAGRPPTKAPQGPKLSEVARHVIPPENIVATAWPAVRDTCRNIGWLFDRWQDGLGRLILALDPQGYYAADTSVISIPRQVGKTYLVGCIVFALALLNPRLTVIWTAHRTKTAEETFDSFKAMCENNPLLGGVGGPIIKRISESRGDKGIYLRNGSRILFGAREHGFGLGFAGVGVLVLDEAQRVTEQAMDDLIPTMNTVANPLILMTGTPPRPTDHGEVFARHRQEALDGEAEGSLYVEFSADDGADPDDRAQLRKANPSYPHRTGERAIRRMRKNLTEESFLREALGIWDKSMHRPIVTTARWRRLERTDRGVMGCPADGEKPAGFGVDMSHNRQISVNACWFADDAGHTEEVWAGDDTDAAVAWIDDAWRRAGRRTFVVIDGESPAASMVIDLENRGVNVIVTNAPQYAAACGAVENRLKAGTLTHGGQDTVTNAVVKDGRRRPIRGAGGWGWDRRNPSSQIQQAVAMTLALYAATRNRRAARRTSGATTGREAVVL</sequence>
<protein>
    <submittedName>
        <fullName evidence="3">Terminase large subunit</fullName>
    </submittedName>
</protein>
<evidence type="ECO:0000259" key="2">
    <source>
        <dbReference type="PROSITE" id="PS51192"/>
    </source>
</evidence>
<evidence type="ECO:0000256" key="1">
    <source>
        <dbReference type="SAM" id="MobiDB-lite"/>
    </source>
</evidence>
<dbReference type="InterPro" id="IPR014001">
    <property type="entry name" value="Helicase_ATP-bd"/>
</dbReference>
<name>A0A222YZF5_9CAUD</name>
<accession>A0A222YZF5</accession>
<dbReference type="Gene3D" id="3.40.50.300">
    <property type="entry name" value="P-loop containing nucleotide triphosphate hydrolases"/>
    <property type="match status" value="1"/>
</dbReference>
<dbReference type="SUPFAM" id="SSF52540">
    <property type="entry name" value="P-loop containing nucleoside triphosphate hydrolases"/>
    <property type="match status" value="1"/>
</dbReference>